<evidence type="ECO:0000259" key="6">
    <source>
        <dbReference type="Pfam" id="PF01555"/>
    </source>
</evidence>
<evidence type="ECO:0000256" key="4">
    <source>
        <dbReference type="ARBA" id="ARBA00022691"/>
    </source>
</evidence>
<dbReference type="Proteomes" id="UP001230005">
    <property type="component" value="Unassembled WGS sequence"/>
</dbReference>
<keyword evidence="2 7" id="KW-0489">Methyltransferase</keyword>
<name>A0ABT9ZWP1_9BACI</name>
<feature type="domain" description="DNA methylase N-4/N-6" evidence="6">
    <location>
        <begin position="63"/>
        <end position="386"/>
    </location>
</feature>
<evidence type="ECO:0000256" key="5">
    <source>
        <dbReference type="ARBA" id="ARBA00022747"/>
    </source>
</evidence>
<dbReference type="InterPro" id="IPR002941">
    <property type="entry name" value="DNA_methylase_N4/N6"/>
</dbReference>
<evidence type="ECO:0000313" key="8">
    <source>
        <dbReference type="Proteomes" id="UP001230005"/>
    </source>
</evidence>
<comment type="similarity">
    <text evidence="1">Belongs to the N(4)/N(6)-methyltransferase family.</text>
</comment>
<dbReference type="SUPFAM" id="SSF53335">
    <property type="entry name" value="S-adenosyl-L-methionine-dependent methyltransferases"/>
    <property type="match status" value="1"/>
</dbReference>
<dbReference type="Pfam" id="PF01555">
    <property type="entry name" value="N6_N4_Mtase"/>
    <property type="match status" value="1"/>
</dbReference>
<dbReference type="EMBL" id="JAUSUG010000011">
    <property type="protein sequence ID" value="MDQ0255646.1"/>
    <property type="molecule type" value="Genomic_DNA"/>
</dbReference>
<evidence type="ECO:0000256" key="3">
    <source>
        <dbReference type="ARBA" id="ARBA00022679"/>
    </source>
</evidence>
<proteinExistence type="inferred from homology"/>
<keyword evidence="8" id="KW-1185">Reference proteome</keyword>
<dbReference type="PROSITE" id="PS00092">
    <property type="entry name" value="N6_MTASE"/>
    <property type="match status" value="1"/>
</dbReference>
<dbReference type="InterPro" id="IPR002295">
    <property type="entry name" value="N4/N6-MTase_EcoPI_Mod-like"/>
</dbReference>
<reference evidence="7 8" key="1">
    <citation type="submission" date="2023-07" db="EMBL/GenBank/DDBJ databases">
        <title>Genomic Encyclopedia of Type Strains, Phase IV (KMG-IV): sequencing the most valuable type-strain genomes for metagenomic binning, comparative biology and taxonomic classification.</title>
        <authorList>
            <person name="Goeker M."/>
        </authorList>
    </citation>
    <scope>NUCLEOTIDE SEQUENCE [LARGE SCALE GENOMIC DNA]</scope>
    <source>
        <strain evidence="7 8">DSM 9768</strain>
    </source>
</reference>
<dbReference type="Gene3D" id="3.40.50.150">
    <property type="entry name" value="Vaccinia Virus protein VP39"/>
    <property type="match status" value="1"/>
</dbReference>
<dbReference type="GO" id="GO:0032259">
    <property type="term" value="P:methylation"/>
    <property type="evidence" value="ECO:0007669"/>
    <property type="project" value="UniProtKB-KW"/>
</dbReference>
<evidence type="ECO:0000256" key="1">
    <source>
        <dbReference type="ARBA" id="ARBA00006594"/>
    </source>
</evidence>
<accession>A0ABT9ZWP1</accession>
<comment type="caution">
    <text evidence="7">The sequence shown here is derived from an EMBL/GenBank/DDBJ whole genome shotgun (WGS) entry which is preliminary data.</text>
</comment>
<organism evidence="7 8">
    <name type="scientific">Evansella vedderi</name>
    <dbReference type="NCBI Taxonomy" id="38282"/>
    <lineage>
        <taxon>Bacteria</taxon>
        <taxon>Bacillati</taxon>
        <taxon>Bacillota</taxon>
        <taxon>Bacilli</taxon>
        <taxon>Bacillales</taxon>
        <taxon>Bacillaceae</taxon>
        <taxon>Evansella</taxon>
    </lineage>
</organism>
<dbReference type="InterPro" id="IPR002052">
    <property type="entry name" value="DNA_methylase_N6_adenine_CS"/>
</dbReference>
<dbReference type="GO" id="GO:0009007">
    <property type="term" value="F:site-specific DNA-methyltransferase (adenine-specific) activity"/>
    <property type="evidence" value="ECO:0007669"/>
    <property type="project" value="UniProtKB-EC"/>
</dbReference>
<dbReference type="RefSeq" id="WP_307326684.1">
    <property type="nucleotide sequence ID" value="NZ_JAUSUG010000011.1"/>
</dbReference>
<keyword evidence="4" id="KW-0949">S-adenosyl-L-methionine</keyword>
<dbReference type="EC" id="2.1.1.72" evidence="7"/>
<keyword evidence="5" id="KW-0680">Restriction system</keyword>
<dbReference type="PRINTS" id="PR00506">
    <property type="entry name" value="D21N6MTFRASE"/>
</dbReference>
<dbReference type="InterPro" id="IPR029063">
    <property type="entry name" value="SAM-dependent_MTases_sf"/>
</dbReference>
<evidence type="ECO:0000313" key="7">
    <source>
        <dbReference type="EMBL" id="MDQ0255646.1"/>
    </source>
</evidence>
<sequence length="541" mass="62594">MPILNFKGKSFVQNHHFGVKYHQLVPHQGKSLTDKVNLYDNLVVHGDNLKALKALLPTYAGKVKCIYIDPPYNTGNEQWIYNDNVNSPMMREWLGNVVDKEDLNRHDKWLCMMMPRLKLLRELLSEDGVIFVSIDDDEQHHLRMLMDEVFGSNNFITNIIWQKKFSPQNDAKYFSDMHDFIICYAKNRNDGDINHGWIRNLLPRSEEMNSRYKNPDNDPRGPWTSGDLSVKTYSEEYDYPIETPSGRIVHPPKGSCWRVSKEKLNTLIKDNRIWFGKEGKSVPRLKRFLSEVQGGLVPGTVWLNQEVGHNQQAKQYLNQILHDKESFNTPKPVSLIKRIIQIASNEDSIILDSFAGSGSTAHAVLEQNKEDNGNRKFILVEMEDYADELTAERVRRVIQGVPTAKDDGLRKGLGGTFSYFTLGAPIEMEAILHGKSLPSYEDLARYVFFTSTGEEFDPSNIDQDQNFIGESSQYEVYLFYRPDMEYLKSTSLNLETAKQLGELNGKKRLVFAPMKYLDQEYLHEYKIEFSQLPFEIYRMKD</sequence>
<gene>
    <name evidence="7" type="ORF">J2S74_003028</name>
</gene>
<evidence type="ECO:0000256" key="2">
    <source>
        <dbReference type="ARBA" id="ARBA00022603"/>
    </source>
</evidence>
<keyword evidence="3 7" id="KW-0808">Transferase</keyword>
<protein>
    <submittedName>
        <fullName evidence="7">Adenine-specific DNA-methyltransferase</fullName>
        <ecNumber evidence="7">2.1.1.72</ecNumber>
    </submittedName>
</protein>